<dbReference type="GO" id="GO:0047316">
    <property type="term" value="F:glutamine-phenylpyruvate transaminase activity"/>
    <property type="evidence" value="ECO:0007669"/>
    <property type="project" value="UniProtKB-EC"/>
</dbReference>
<comment type="catalytic activity">
    <reaction evidence="16">
        <text>3-phenylpyruvate + L-glutamine = 2-oxoglutaramate + L-phenylalanine</text>
        <dbReference type="Rhea" id="RHEA:17593"/>
        <dbReference type="ChEBI" id="CHEBI:16769"/>
        <dbReference type="ChEBI" id="CHEBI:18005"/>
        <dbReference type="ChEBI" id="CHEBI:58095"/>
        <dbReference type="ChEBI" id="CHEBI:58359"/>
        <dbReference type="EC" id="2.6.1.64"/>
    </reaction>
</comment>
<dbReference type="FunFam" id="3.90.1150.10:FF:000141">
    <property type="entry name" value="Kynurenine--oxoglutarate transaminase 1"/>
    <property type="match status" value="2"/>
</dbReference>
<feature type="domain" description="Aminotransferase class I/classII large" evidence="24">
    <location>
        <begin position="240"/>
        <end position="617"/>
    </location>
</feature>
<dbReference type="InterPro" id="IPR015421">
    <property type="entry name" value="PyrdxlP-dep_Trfase_major"/>
</dbReference>
<comment type="similarity">
    <text evidence="3">Belongs to the class-I pyridoxal-phosphate-dependent aminotransferase family.</text>
</comment>
<comment type="subcellular location">
    <subcellularLocation>
        <location evidence="2">Cytoplasm</location>
        <location evidence="2">Cytosol</location>
    </subcellularLocation>
</comment>
<gene>
    <name evidence="25" type="primary">KYAT1</name>
</gene>
<evidence type="ECO:0000256" key="19">
    <source>
        <dbReference type="ARBA" id="ARBA00075125"/>
    </source>
</evidence>
<evidence type="ECO:0000256" key="13">
    <source>
        <dbReference type="ARBA" id="ARBA00047213"/>
    </source>
</evidence>
<feature type="compositionally biased region" description="Low complexity" evidence="23">
    <location>
        <begin position="38"/>
        <end position="72"/>
    </location>
</feature>
<accession>A0A673TKH1</accession>
<keyword evidence="9" id="KW-0808">Transferase</keyword>
<evidence type="ECO:0000313" key="26">
    <source>
        <dbReference type="Proteomes" id="UP000472268"/>
    </source>
</evidence>
<dbReference type="Gene3D" id="3.90.1150.10">
    <property type="entry name" value="Aspartate Aminotransferase, domain 1"/>
    <property type="match status" value="1"/>
</dbReference>
<evidence type="ECO:0000256" key="23">
    <source>
        <dbReference type="SAM" id="MobiDB-lite"/>
    </source>
</evidence>
<protein>
    <recommendedName>
        <fullName evidence="18">Kynurenine--oxoglutarate transaminase 1</fullName>
        <ecNumber evidence="17">2.6.1.64</ecNumber>
        <ecNumber evidence="6">2.6.1.7</ecNumber>
        <ecNumber evidence="5">4.4.1.13</ecNumber>
    </recommendedName>
    <alternativeName>
        <fullName evidence="13">Cysteine-S-conjugate beta-lyase</fullName>
    </alternativeName>
    <alternativeName>
        <fullName evidence="21">Glutamine transaminase K</fullName>
    </alternativeName>
    <alternativeName>
        <fullName evidence="22">Glutamine--phenylpyruvate transaminase</fullName>
    </alternativeName>
    <alternativeName>
        <fullName evidence="19">Kynurenine aminotransferase 1</fullName>
    </alternativeName>
    <alternativeName>
        <fullName evidence="20">Kynurenine aminotransferase I</fullName>
    </alternativeName>
</protein>
<evidence type="ECO:0000256" key="3">
    <source>
        <dbReference type="ARBA" id="ARBA00007441"/>
    </source>
</evidence>
<dbReference type="EC" id="2.6.1.7" evidence="6"/>
<keyword evidence="7" id="KW-0963">Cytoplasm</keyword>
<dbReference type="EC" id="2.6.1.64" evidence="17"/>
<evidence type="ECO:0000256" key="15">
    <source>
        <dbReference type="ARBA" id="ARBA00049325"/>
    </source>
</evidence>
<evidence type="ECO:0000256" key="16">
    <source>
        <dbReference type="ARBA" id="ARBA00051830"/>
    </source>
</evidence>
<evidence type="ECO:0000259" key="24">
    <source>
        <dbReference type="Pfam" id="PF00155"/>
    </source>
</evidence>
<evidence type="ECO:0000256" key="17">
    <source>
        <dbReference type="ARBA" id="ARBA00067007"/>
    </source>
</evidence>
<dbReference type="GO" id="GO:0005739">
    <property type="term" value="C:mitochondrion"/>
    <property type="evidence" value="ECO:0007669"/>
    <property type="project" value="TreeGrafter"/>
</dbReference>
<dbReference type="InterPro" id="IPR015422">
    <property type="entry name" value="PyrdxlP-dep_Trfase_small"/>
</dbReference>
<dbReference type="GO" id="GO:0047804">
    <property type="term" value="F:cysteine-S-conjugate beta-lyase activity"/>
    <property type="evidence" value="ECO:0007669"/>
    <property type="project" value="UniProtKB-EC"/>
</dbReference>
<keyword evidence="11" id="KW-0456">Lyase</keyword>
<dbReference type="Gene3D" id="3.40.640.10">
    <property type="entry name" value="Type I PLP-dependent aspartate aminotransferase-like (Major domain)"/>
    <property type="match status" value="1"/>
</dbReference>
<evidence type="ECO:0000256" key="8">
    <source>
        <dbReference type="ARBA" id="ARBA00022576"/>
    </source>
</evidence>
<name>A0A673TKH1_SURSU</name>
<dbReference type="GO" id="GO:0016212">
    <property type="term" value="F:kynurenine-oxoglutarate transaminase activity"/>
    <property type="evidence" value="ECO:0007669"/>
    <property type="project" value="UniProtKB-EC"/>
</dbReference>
<comment type="subunit">
    <text evidence="4">Homodimer.</text>
</comment>
<evidence type="ECO:0000256" key="2">
    <source>
        <dbReference type="ARBA" id="ARBA00004514"/>
    </source>
</evidence>
<dbReference type="PANTHER" id="PTHR43807">
    <property type="entry name" value="FI04487P"/>
    <property type="match status" value="1"/>
</dbReference>
<dbReference type="Proteomes" id="UP000472268">
    <property type="component" value="Chromosome 13"/>
</dbReference>
<evidence type="ECO:0000256" key="6">
    <source>
        <dbReference type="ARBA" id="ARBA00012751"/>
    </source>
</evidence>
<evidence type="ECO:0000256" key="14">
    <source>
        <dbReference type="ARBA" id="ARBA00047478"/>
    </source>
</evidence>
<dbReference type="GO" id="GO:0005829">
    <property type="term" value="C:cytosol"/>
    <property type="evidence" value="ECO:0007669"/>
    <property type="project" value="UniProtKB-SubCell"/>
</dbReference>
<reference evidence="25" key="3">
    <citation type="submission" date="2025-09" db="UniProtKB">
        <authorList>
            <consortium name="Ensembl"/>
        </authorList>
    </citation>
    <scope>IDENTIFICATION</scope>
</reference>
<keyword evidence="8" id="KW-0032">Aminotransferase</keyword>
<keyword evidence="26" id="KW-1185">Reference proteome</keyword>
<dbReference type="FunFam" id="3.40.640.10:FF:000264">
    <property type="entry name" value="Kynurenine--oxoglutarate transaminase 1"/>
    <property type="match status" value="1"/>
</dbReference>
<comment type="cofactor">
    <cofactor evidence="1">
        <name>pyridoxal 5'-phosphate</name>
        <dbReference type="ChEBI" id="CHEBI:597326"/>
    </cofactor>
</comment>
<dbReference type="InterPro" id="IPR015424">
    <property type="entry name" value="PyrdxlP-dep_Trfase"/>
</dbReference>
<dbReference type="InterPro" id="IPR051326">
    <property type="entry name" value="Kynurenine-oxoglutarate_AT"/>
</dbReference>
<dbReference type="EC" id="4.4.1.13" evidence="5"/>
<dbReference type="CDD" id="cd00609">
    <property type="entry name" value="AAT_like"/>
    <property type="match status" value="1"/>
</dbReference>
<sequence>MIFSSIKWAQQDCSKFSQTSAKCSFCHLGLSASPALTPSSCPSSSGPSFSSCPSSSGPSPSSCPSSSGRPLQLAPPPQPRPLCLAPPPSPPPLPLAPPPQPLPLPLAPPPQPLPLRLAPPPQPLPLAPPPQLAQICSESGPVQSTWSPDWKVGPVRLLGWGGAGCGGCWSPSCHWGVMVCRCPPGGRGPWSEKTCTSTTLTHCSLCLQLTMAKRVQARRLDGIDHNPWVEFVKMASEFDAVNLGQGFPDFPPPDFAVEAFQHVLSSDFMLNQYTKAFGYPPLTKTLASFFGTLLGQEIDPLKNVLVTVGAYGALFTAFQALVEEGDEVIIIEPFFDCYEPMTLMAGGRPVFVTLKPGPTQDGELDSSSNWQLDPTDLASKFTSRTKALILNTPNNPVGKVFSKEELELVASLCRQHDVICITDEVYQWLVYDGYQHVSIASLPGMWERTLTIGSAGKTFSATGWKVGWVLGPDSLMKHLRTVHQNSVYHCPTQGQAAVARSFEHEQLHFGQPGSYFVQFPRAMQRARDRMMHSLQSVGLKPVVPQGSYFFIADISDFKSKMPDLPGEVDEPYDRRFVKWLIKNKGLVAIPVSTFYSVPHRKLFDHYIRFCFVKDESTLQAMDEKLQKWKSELRP</sequence>
<evidence type="ECO:0000256" key="21">
    <source>
        <dbReference type="ARBA" id="ARBA00080778"/>
    </source>
</evidence>
<comment type="catalytic activity">
    <reaction evidence="14">
        <text>L-kynurenine + 2-oxoglutarate = kynurenate + L-glutamate + H2O</text>
        <dbReference type="Rhea" id="RHEA:65560"/>
        <dbReference type="ChEBI" id="CHEBI:15377"/>
        <dbReference type="ChEBI" id="CHEBI:16810"/>
        <dbReference type="ChEBI" id="CHEBI:29985"/>
        <dbReference type="ChEBI" id="CHEBI:57959"/>
        <dbReference type="ChEBI" id="CHEBI:58454"/>
        <dbReference type="EC" id="2.6.1.7"/>
    </reaction>
    <physiologicalReaction direction="left-to-right" evidence="14">
        <dbReference type="Rhea" id="RHEA:65561"/>
    </physiologicalReaction>
</comment>
<organism evidence="25 26">
    <name type="scientific">Suricata suricatta</name>
    <name type="common">Meerkat</name>
    <dbReference type="NCBI Taxonomy" id="37032"/>
    <lineage>
        <taxon>Eukaryota</taxon>
        <taxon>Metazoa</taxon>
        <taxon>Chordata</taxon>
        <taxon>Craniata</taxon>
        <taxon>Vertebrata</taxon>
        <taxon>Euteleostomi</taxon>
        <taxon>Mammalia</taxon>
        <taxon>Eutheria</taxon>
        <taxon>Laurasiatheria</taxon>
        <taxon>Carnivora</taxon>
        <taxon>Feliformia</taxon>
        <taxon>Herpestidae</taxon>
        <taxon>Suricata</taxon>
    </lineage>
</organism>
<comment type="pathway">
    <text evidence="12">Amino-acid degradation; L-kynurenine degradation; kynurenate from L-kynurenine: step 1/2.</text>
</comment>
<evidence type="ECO:0000256" key="5">
    <source>
        <dbReference type="ARBA" id="ARBA00012224"/>
    </source>
</evidence>
<dbReference type="Pfam" id="PF00155">
    <property type="entry name" value="Aminotran_1_2"/>
    <property type="match status" value="1"/>
</dbReference>
<evidence type="ECO:0000256" key="10">
    <source>
        <dbReference type="ARBA" id="ARBA00022898"/>
    </source>
</evidence>
<evidence type="ECO:0000256" key="22">
    <source>
        <dbReference type="ARBA" id="ARBA00082241"/>
    </source>
</evidence>
<feature type="compositionally biased region" description="Pro residues" evidence="23">
    <location>
        <begin position="73"/>
        <end position="131"/>
    </location>
</feature>
<reference evidence="25" key="2">
    <citation type="submission" date="2025-08" db="UniProtKB">
        <authorList>
            <consortium name="Ensembl"/>
        </authorList>
    </citation>
    <scope>IDENTIFICATION</scope>
</reference>
<evidence type="ECO:0000256" key="1">
    <source>
        <dbReference type="ARBA" id="ARBA00001933"/>
    </source>
</evidence>
<reference evidence="25 26" key="1">
    <citation type="submission" date="2019-05" db="EMBL/GenBank/DDBJ databases">
        <title>A Chromosome-scale Meerkat (S. suricatta) Genome Assembly.</title>
        <authorList>
            <person name="Dudchenko O."/>
            <person name="Lieberman Aiden E."/>
            <person name="Tung J."/>
            <person name="Barreiro L.B."/>
            <person name="Clutton-Brock T.H."/>
        </authorList>
    </citation>
    <scope>NUCLEOTIDE SEQUENCE [LARGE SCALE GENOMIC DNA]</scope>
</reference>
<evidence type="ECO:0000313" key="25">
    <source>
        <dbReference type="Ensembl" id="ENSSSUP00005012318.1"/>
    </source>
</evidence>
<dbReference type="SUPFAM" id="SSF53383">
    <property type="entry name" value="PLP-dependent transferases"/>
    <property type="match status" value="1"/>
</dbReference>
<dbReference type="InterPro" id="IPR004839">
    <property type="entry name" value="Aminotransferase_I/II_large"/>
</dbReference>
<evidence type="ECO:0000256" key="12">
    <source>
        <dbReference type="ARBA" id="ARBA00024016"/>
    </source>
</evidence>
<dbReference type="AlphaFoldDB" id="A0A673TKH1"/>
<evidence type="ECO:0000256" key="7">
    <source>
        <dbReference type="ARBA" id="ARBA00022490"/>
    </source>
</evidence>
<dbReference type="PANTHER" id="PTHR43807:SF14">
    <property type="entry name" value="KYNURENINE--OXOGLUTARATE TRANSAMINASE 1"/>
    <property type="match status" value="1"/>
</dbReference>
<proteinExistence type="inferred from homology"/>
<evidence type="ECO:0000256" key="18">
    <source>
        <dbReference type="ARBA" id="ARBA00069663"/>
    </source>
</evidence>
<feature type="region of interest" description="Disordered" evidence="23">
    <location>
        <begin position="35"/>
        <end position="133"/>
    </location>
</feature>
<keyword evidence="10" id="KW-0663">Pyridoxal phosphate</keyword>
<comment type="catalytic activity">
    <reaction evidence="15">
        <text>an S-substituted L-cysteine + H2O = a thiol + pyruvate + NH4(+)</text>
        <dbReference type="Rhea" id="RHEA:18121"/>
        <dbReference type="ChEBI" id="CHEBI:15361"/>
        <dbReference type="ChEBI" id="CHEBI:15377"/>
        <dbReference type="ChEBI" id="CHEBI:28938"/>
        <dbReference type="ChEBI" id="CHEBI:29256"/>
        <dbReference type="ChEBI" id="CHEBI:58717"/>
        <dbReference type="EC" id="4.4.1.13"/>
    </reaction>
    <physiologicalReaction direction="left-to-right" evidence="15">
        <dbReference type="Rhea" id="RHEA:18122"/>
    </physiologicalReaction>
</comment>
<evidence type="ECO:0000256" key="9">
    <source>
        <dbReference type="ARBA" id="ARBA00022679"/>
    </source>
</evidence>
<evidence type="ECO:0000256" key="4">
    <source>
        <dbReference type="ARBA" id="ARBA00011738"/>
    </source>
</evidence>
<dbReference type="Ensembl" id="ENSSSUT00005014095.1">
    <property type="protein sequence ID" value="ENSSSUP00005012318.1"/>
    <property type="gene ID" value="ENSSSUG00005007858.1"/>
</dbReference>
<evidence type="ECO:0000256" key="11">
    <source>
        <dbReference type="ARBA" id="ARBA00023239"/>
    </source>
</evidence>
<dbReference type="GO" id="GO:0030170">
    <property type="term" value="F:pyridoxal phosphate binding"/>
    <property type="evidence" value="ECO:0007669"/>
    <property type="project" value="InterPro"/>
</dbReference>
<evidence type="ECO:0000256" key="20">
    <source>
        <dbReference type="ARBA" id="ARBA00075445"/>
    </source>
</evidence>